<dbReference type="KEGG" id="nta:107818746"/>
<protein>
    <submittedName>
        <fullName evidence="2">Uncharacterized protein</fullName>
    </submittedName>
</protein>
<proteinExistence type="predicted"/>
<dbReference type="PaxDb" id="4097-A0A1S4CGI4"/>
<reference evidence="2" key="1">
    <citation type="submission" date="2025-08" db="UniProtKB">
        <authorList>
            <consortium name="RefSeq"/>
        </authorList>
    </citation>
    <scope>IDENTIFICATION</scope>
</reference>
<accession>A0A1S4CGI4</accession>
<dbReference type="AlphaFoldDB" id="A0A1S4CGI4"/>
<dbReference type="OMA" id="KKQHNDP"/>
<dbReference type="PANTHER" id="PTHR34950">
    <property type="entry name" value="OS04G0457400 PROTEIN"/>
    <property type="match status" value="1"/>
</dbReference>
<name>A0A1S4CGI4_TOBAC</name>
<evidence type="ECO:0000313" key="2">
    <source>
        <dbReference type="RefSeq" id="XP_016500285.1"/>
    </source>
</evidence>
<dbReference type="OrthoDB" id="1600153at2759"/>
<evidence type="ECO:0000256" key="1">
    <source>
        <dbReference type="SAM" id="MobiDB-lite"/>
    </source>
</evidence>
<dbReference type="RefSeq" id="XP_016500285.1">
    <property type="nucleotide sequence ID" value="XM_016644799.1"/>
</dbReference>
<organism evidence="2">
    <name type="scientific">Nicotiana tabacum</name>
    <name type="common">Common tobacco</name>
    <dbReference type="NCBI Taxonomy" id="4097"/>
    <lineage>
        <taxon>Eukaryota</taxon>
        <taxon>Viridiplantae</taxon>
        <taxon>Streptophyta</taxon>
        <taxon>Embryophyta</taxon>
        <taxon>Tracheophyta</taxon>
        <taxon>Spermatophyta</taxon>
        <taxon>Magnoliopsida</taxon>
        <taxon>eudicotyledons</taxon>
        <taxon>Gunneridae</taxon>
        <taxon>Pentapetalae</taxon>
        <taxon>asterids</taxon>
        <taxon>lamiids</taxon>
        <taxon>Solanales</taxon>
        <taxon>Solanaceae</taxon>
        <taxon>Nicotianoideae</taxon>
        <taxon>Nicotianeae</taxon>
        <taxon>Nicotiana</taxon>
    </lineage>
</organism>
<feature type="compositionally biased region" description="Basic and acidic residues" evidence="1">
    <location>
        <begin position="23"/>
        <end position="38"/>
    </location>
</feature>
<feature type="region of interest" description="Disordered" evidence="1">
    <location>
        <begin position="23"/>
        <end position="85"/>
    </location>
</feature>
<gene>
    <name evidence="2" type="primary">LOC107818746</name>
</gene>
<sequence>MATPSAYLAEAYVMGKQYKEKMKTELETNDTKKQHNDPKTSPSSSSSSSSSGGCFSMKIFKKAHPKTAPPPSDSAVTRRGVGYES</sequence>
<feature type="compositionally biased region" description="Low complexity" evidence="1">
    <location>
        <begin position="41"/>
        <end position="51"/>
    </location>
</feature>
<dbReference type="PANTHER" id="PTHR34950:SF13">
    <property type="match status" value="1"/>
</dbReference>